<dbReference type="InterPro" id="IPR003410">
    <property type="entry name" value="HYR_dom"/>
</dbReference>
<evidence type="ECO:0000313" key="4">
    <source>
        <dbReference type="EMBL" id="MFD2890727.1"/>
    </source>
</evidence>
<evidence type="ECO:0000256" key="2">
    <source>
        <dbReference type="ARBA" id="ARBA00022737"/>
    </source>
</evidence>
<gene>
    <name evidence="4" type="ORF">ACFS5J_01710</name>
</gene>
<dbReference type="InterPro" id="IPR026444">
    <property type="entry name" value="Secre_tail"/>
</dbReference>
<dbReference type="Pfam" id="PF02494">
    <property type="entry name" value="HYR"/>
    <property type="match status" value="1"/>
</dbReference>
<organism evidence="4 5">
    <name type="scientific">Flavobacterium chuncheonense</name>
    <dbReference type="NCBI Taxonomy" id="2026653"/>
    <lineage>
        <taxon>Bacteria</taxon>
        <taxon>Pseudomonadati</taxon>
        <taxon>Bacteroidota</taxon>
        <taxon>Flavobacteriia</taxon>
        <taxon>Flavobacteriales</taxon>
        <taxon>Flavobacteriaceae</taxon>
        <taxon>Flavobacterium</taxon>
    </lineage>
</organism>
<comment type="caution">
    <text evidence="4">The sequence shown here is derived from an EMBL/GenBank/DDBJ whole genome shotgun (WGS) entry which is preliminary data.</text>
</comment>
<reference evidence="5" key="1">
    <citation type="journal article" date="2019" name="Int. J. Syst. Evol. Microbiol.">
        <title>The Global Catalogue of Microorganisms (GCM) 10K type strain sequencing project: providing services to taxonomists for standard genome sequencing and annotation.</title>
        <authorList>
            <consortium name="The Broad Institute Genomics Platform"/>
            <consortium name="The Broad Institute Genome Sequencing Center for Infectious Disease"/>
            <person name="Wu L."/>
            <person name="Ma J."/>
        </authorList>
    </citation>
    <scope>NUCLEOTIDE SEQUENCE [LARGE SCALE GENOMIC DNA]</scope>
    <source>
        <strain evidence="5">KCTC 22671</strain>
    </source>
</reference>
<dbReference type="Pfam" id="PF18962">
    <property type="entry name" value="Por_Secre_tail"/>
    <property type="match status" value="1"/>
</dbReference>
<dbReference type="Proteomes" id="UP001597534">
    <property type="component" value="Unassembled WGS sequence"/>
</dbReference>
<keyword evidence="2" id="KW-0677">Repeat</keyword>
<keyword evidence="5" id="KW-1185">Reference proteome</keyword>
<keyword evidence="1" id="KW-0732">Signal</keyword>
<evidence type="ECO:0000313" key="5">
    <source>
        <dbReference type="Proteomes" id="UP001597534"/>
    </source>
</evidence>
<evidence type="ECO:0000259" key="3">
    <source>
        <dbReference type="PROSITE" id="PS50825"/>
    </source>
</evidence>
<dbReference type="PROSITE" id="PS50825">
    <property type="entry name" value="HYR"/>
    <property type="match status" value="1"/>
</dbReference>
<name>A0ABW5YIY6_9FLAO</name>
<proteinExistence type="predicted"/>
<dbReference type="EMBL" id="JBHUPC010000008">
    <property type="protein sequence ID" value="MFD2890727.1"/>
    <property type="molecule type" value="Genomic_DNA"/>
</dbReference>
<dbReference type="NCBIfam" id="TIGR04183">
    <property type="entry name" value="Por_Secre_tail"/>
    <property type="match status" value="1"/>
</dbReference>
<evidence type="ECO:0000256" key="1">
    <source>
        <dbReference type="ARBA" id="ARBA00022729"/>
    </source>
</evidence>
<accession>A0ABW5YIY6</accession>
<feature type="domain" description="HYR" evidence="3">
    <location>
        <begin position="138"/>
        <end position="222"/>
    </location>
</feature>
<dbReference type="RefSeq" id="WP_379810211.1">
    <property type="nucleotide sequence ID" value="NZ_JBHUPC010000008.1"/>
</dbReference>
<protein>
    <submittedName>
        <fullName evidence="4">T9SS type A sorting domain-containing protein</fullName>
    </submittedName>
</protein>
<sequence>TDNCSAGGLGIQSDGGVDDGASADGCIQYRLYTFTITDDCGNSDTETTRVSREYDMTAPEIVDVPDYQLANCNDDWPAFITTDWTDNCSAGGVGIQSDGGVDDGVSADGCIQYRLYTFTITDDCGNSDTETTRVSREYDMTVPTFDCPSDIDVFECDGLPNIELPIADDNCDANVEVVAVRSDGLALSDPFPIDQVVTVTLTAQDQCGNAADECEFTVIVRSCGAPQCTYTQGFYGNVGGTACLPDGTTTSAQGIMINALTNAGGVVYFGSMISGNYFELKLSDINGNPTPGQNNIFKMLPGGGTPRALIDYATYDIFATWSDNDPLYASGKKIGAINNNLLSQTMTLFFNMDIASDLALIDLEPVFATADVNCGSDVVIPDTTQIFNIPQSVIDYLNNNGGATVGNLYLLANEALAGNNIGGLSHSDINAAVDAINRGYDACRIKVAVPVDPEPEPLNIASADFNIYPVPFNNDITIQYLFKYSSPVEIQIFDAKGALVMTEKDPEAYFNKEIKLRLSFSHGKGEMFFVKLITKTGVSIKKIISTNK</sequence>
<feature type="non-terminal residue" evidence="4">
    <location>
        <position position="1"/>
    </location>
</feature>